<evidence type="ECO:0000313" key="1">
    <source>
        <dbReference type="EMBL" id="KAD6453739.1"/>
    </source>
</evidence>
<accession>A0A5N6PG89</accession>
<dbReference type="AlphaFoldDB" id="A0A5N6PG89"/>
<dbReference type="OrthoDB" id="1698672at2759"/>
<sequence>MVNLVFSCYFFSSKCEPIILGYRLQGETKTSVSYLAYEIEDGMWACELFQFTSDSQFVDLEILFEGFDEYYESIFVQGIEFRPIEKVEHKDDNQTISDSDAYCEEELPADYEDIMKWSTDIMQWTTKKEAYSIIRKGFLIDDAHFMTPRLNIALFLGLFKYLSSTRPDSSFIVNRLSHFMHALTSQHWIALKRSSKVSPRNLFLIVSISDAIPHSHFMLSLMQIGLVIKTPTEALHVIGCILVQTQSLVAPKDKAPLLEAQ</sequence>
<reference evidence="1 2" key="1">
    <citation type="submission" date="2019-05" db="EMBL/GenBank/DDBJ databases">
        <title>Mikania micrantha, genome provides insights into the molecular mechanism of rapid growth.</title>
        <authorList>
            <person name="Liu B."/>
        </authorList>
    </citation>
    <scope>NUCLEOTIDE SEQUENCE [LARGE SCALE GENOMIC DNA]</scope>
    <source>
        <strain evidence="1">NLD-2019</strain>
        <tissue evidence="1">Leaf</tissue>
    </source>
</reference>
<proteinExistence type="predicted"/>
<dbReference type="Proteomes" id="UP000326396">
    <property type="component" value="Linkage Group LG12"/>
</dbReference>
<comment type="caution">
    <text evidence="1">The sequence shown here is derived from an EMBL/GenBank/DDBJ whole genome shotgun (WGS) entry which is preliminary data.</text>
</comment>
<organism evidence="1 2">
    <name type="scientific">Mikania micrantha</name>
    <name type="common">bitter vine</name>
    <dbReference type="NCBI Taxonomy" id="192012"/>
    <lineage>
        <taxon>Eukaryota</taxon>
        <taxon>Viridiplantae</taxon>
        <taxon>Streptophyta</taxon>
        <taxon>Embryophyta</taxon>
        <taxon>Tracheophyta</taxon>
        <taxon>Spermatophyta</taxon>
        <taxon>Magnoliopsida</taxon>
        <taxon>eudicotyledons</taxon>
        <taxon>Gunneridae</taxon>
        <taxon>Pentapetalae</taxon>
        <taxon>asterids</taxon>
        <taxon>campanulids</taxon>
        <taxon>Asterales</taxon>
        <taxon>Asteraceae</taxon>
        <taxon>Asteroideae</taxon>
        <taxon>Heliantheae alliance</taxon>
        <taxon>Eupatorieae</taxon>
        <taxon>Mikania</taxon>
    </lineage>
</organism>
<evidence type="ECO:0000313" key="2">
    <source>
        <dbReference type="Proteomes" id="UP000326396"/>
    </source>
</evidence>
<gene>
    <name evidence="1" type="ORF">E3N88_08445</name>
</gene>
<dbReference type="EMBL" id="SZYD01000004">
    <property type="protein sequence ID" value="KAD6453739.1"/>
    <property type="molecule type" value="Genomic_DNA"/>
</dbReference>
<name>A0A5N6PG89_9ASTR</name>
<keyword evidence="2" id="KW-1185">Reference proteome</keyword>
<protein>
    <submittedName>
        <fullName evidence="1">Uncharacterized protein</fullName>
    </submittedName>
</protein>